<evidence type="ECO:0000313" key="3">
    <source>
        <dbReference type="EMBL" id="RZN55265.1"/>
    </source>
</evidence>
<dbReference type="SUPFAM" id="SSF52402">
    <property type="entry name" value="Adenine nucleotide alpha hydrolases-like"/>
    <property type="match status" value="1"/>
</dbReference>
<dbReference type="InterPro" id="IPR006016">
    <property type="entry name" value="UspA"/>
</dbReference>
<dbReference type="InterPro" id="IPR006015">
    <property type="entry name" value="Universal_stress_UspA"/>
</dbReference>
<organism evidence="4 6">
    <name type="scientific">Thermoproteota archaeon</name>
    <dbReference type="NCBI Taxonomy" id="2056631"/>
    <lineage>
        <taxon>Archaea</taxon>
        <taxon>Thermoproteota</taxon>
    </lineage>
</organism>
<dbReference type="Pfam" id="PF00582">
    <property type="entry name" value="Usp"/>
    <property type="match status" value="1"/>
</dbReference>
<dbReference type="CDD" id="cd00293">
    <property type="entry name" value="USP-like"/>
    <property type="match status" value="1"/>
</dbReference>
<dbReference type="PANTHER" id="PTHR46268:SF6">
    <property type="entry name" value="UNIVERSAL STRESS PROTEIN UP12"/>
    <property type="match status" value="1"/>
</dbReference>
<dbReference type="Proteomes" id="UP000317265">
    <property type="component" value="Unassembled WGS sequence"/>
</dbReference>
<comment type="caution">
    <text evidence="4">The sequence shown here is derived from an EMBL/GenBank/DDBJ whole genome shotgun (WGS) entry which is preliminary data.</text>
</comment>
<reference evidence="4 6" key="1">
    <citation type="journal article" date="2019" name="Nat. Microbiol.">
        <title>Expanding anaerobic alkane metabolism in the domain of Archaea.</title>
        <authorList>
            <person name="Wang Y."/>
            <person name="Wegener G."/>
            <person name="Hou J."/>
            <person name="Wang F."/>
            <person name="Xiao X."/>
        </authorList>
    </citation>
    <scope>NUCLEOTIDE SEQUENCE [LARGE SCALE GENOMIC DNA]</scope>
    <source>
        <strain evidence="4">WYZ-LMO11</strain>
    </source>
</reference>
<evidence type="ECO:0000259" key="2">
    <source>
        <dbReference type="Pfam" id="PF00582"/>
    </source>
</evidence>
<reference evidence="3 5" key="2">
    <citation type="journal article" date="2019" name="Nat. Microbiol.">
        <title>Wide diversity of methane and short-chain alkane metabolisms in uncultured archaea.</title>
        <authorList>
            <person name="Borrel G."/>
            <person name="Adam P.S."/>
            <person name="McKay L.J."/>
            <person name="Chen L.X."/>
            <person name="Sierra-Garcia I.N."/>
            <person name="Sieber C.M."/>
            <person name="Letourneur Q."/>
            <person name="Ghozlane A."/>
            <person name="Andersen G.L."/>
            <person name="Li W.J."/>
            <person name="Hallam S.J."/>
            <person name="Muyzer G."/>
            <person name="de Oliveira V.M."/>
            <person name="Inskeep W.P."/>
            <person name="Banfield J.F."/>
            <person name="Gribaldo S."/>
        </authorList>
    </citation>
    <scope>NUCLEOTIDE SEQUENCE [LARGE SCALE GENOMIC DNA]</scope>
    <source>
        <strain evidence="3">Verst-YHS</strain>
    </source>
</reference>
<proteinExistence type="inferred from homology"/>
<accession>A0A523BEJ8</accession>
<dbReference type="EMBL" id="QNVI01000041">
    <property type="protein sequence ID" value="TDA38890.1"/>
    <property type="molecule type" value="Genomic_DNA"/>
</dbReference>
<dbReference type="Proteomes" id="UP000316080">
    <property type="component" value="Unassembled WGS sequence"/>
</dbReference>
<evidence type="ECO:0000313" key="5">
    <source>
        <dbReference type="Proteomes" id="UP000316080"/>
    </source>
</evidence>
<dbReference type="PRINTS" id="PR01438">
    <property type="entry name" value="UNVRSLSTRESS"/>
</dbReference>
<sequence length="146" mass="15675">MSMYKTVLVGIDGSEPSLNAFNVALEMAKKFGSKLLIVTVYSPPAIGLLGDIPPYPPTIPKEVSERMEKLLKELEEKAKKEGVNAESKIISSWVNPGAGLVTEAEKQDCALIVIGSRGLTGLKRALLGSIADYVVKNAHCSVHVVR</sequence>
<dbReference type="PANTHER" id="PTHR46268">
    <property type="entry name" value="STRESS RESPONSE PROTEIN NHAX"/>
    <property type="match status" value="1"/>
</dbReference>
<dbReference type="Gene3D" id="3.40.50.620">
    <property type="entry name" value="HUPs"/>
    <property type="match status" value="1"/>
</dbReference>
<gene>
    <name evidence="4" type="ORF">DSO09_03330</name>
    <name evidence="3" type="ORF">EF809_05950</name>
</gene>
<comment type="similarity">
    <text evidence="1">Belongs to the universal stress protein A family.</text>
</comment>
<dbReference type="EMBL" id="RXIH01000046">
    <property type="protein sequence ID" value="RZN55265.1"/>
    <property type="molecule type" value="Genomic_DNA"/>
</dbReference>
<protein>
    <submittedName>
        <fullName evidence="4">Universal stress protein</fullName>
    </submittedName>
</protein>
<evidence type="ECO:0000313" key="4">
    <source>
        <dbReference type="EMBL" id="TDA38890.1"/>
    </source>
</evidence>
<evidence type="ECO:0000256" key="1">
    <source>
        <dbReference type="ARBA" id="ARBA00008791"/>
    </source>
</evidence>
<dbReference type="InterPro" id="IPR014729">
    <property type="entry name" value="Rossmann-like_a/b/a_fold"/>
</dbReference>
<dbReference type="AlphaFoldDB" id="A0A523BEJ8"/>
<evidence type="ECO:0000313" key="6">
    <source>
        <dbReference type="Proteomes" id="UP000317265"/>
    </source>
</evidence>
<feature type="domain" description="UspA" evidence="2">
    <location>
        <begin position="3"/>
        <end position="146"/>
    </location>
</feature>
<name>A0A523BEJ8_9CREN</name>